<evidence type="ECO:0000313" key="1">
    <source>
        <dbReference type="EMBL" id="AHW62337.1"/>
    </source>
</evidence>
<dbReference type="RefSeq" id="WP_038562373.1">
    <property type="nucleotide sequence ID" value="NZ_FOHT01000062.1"/>
</dbReference>
<dbReference type="HOGENOM" id="CLU_1851997_0_0_10"/>
<protein>
    <submittedName>
        <fullName evidence="2">Uncharacterized protein</fullName>
    </submittedName>
</protein>
<sequence length="138" mass="16706">MQKELWRNRWLSCINELTSLELQRKSWLDKSNTNPHWSFVEFMCSYFDDLVIDNNYKDLLNEGWISKREFEIIQSWHGLLDKYDSPNNEDHDVEAILADKKWQRIVEEGKKAKSELSRLLSKDENQILNEKIDYTKYM</sequence>
<dbReference type="Proteomes" id="UP000181981">
    <property type="component" value="Unassembled WGS sequence"/>
</dbReference>
<reference evidence="1 3" key="1">
    <citation type="submission" date="2014-03" db="EMBL/GenBank/DDBJ databases">
        <title>Complete genome sequence of a deeply braunched marine Bacteroidia bacterium Draconibacterium orientale type strain FH5T.</title>
        <authorList>
            <person name="Li X."/>
            <person name="Wang X."/>
            <person name="Xie Z."/>
            <person name="Du Z."/>
            <person name="Chen G."/>
        </authorList>
    </citation>
    <scope>NUCLEOTIDE SEQUENCE [LARGE SCALE GENOMIC DNA]</scope>
    <source>
        <strain evidence="1 3">FH5</strain>
    </source>
</reference>
<dbReference type="AlphaFoldDB" id="X5DNW8"/>
<organism evidence="2 4">
    <name type="scientific">Draconibacterium orientale</name>
    <dbReference type="NCBI Taxonomy" id="1168034"/>
    <lineage>
        <taxon>Bacteria</taxon>
        <taxon>Pseudomonadati</taxon>
        <taxon>Bacteroidota</taxon>
        <taxon>Bacteroidia</taxon>
        <taxon>Marinilabiliales</taxon>
        <taxon>Prolixibacteraceae</taxon>
        <taxon>Draconibacterium</taxon>
    </lineage>
</organism>
<dbReference type="EMBL" id="FOHT01000062">
    <property type="protein sequence ID" value="SEU15840.1"/>
    <property type="molecule type" value="Genomic_DNA"/>
</dbReference>
<accession>X5DNW8</accession>
<dbReference type="STRING" id="1168034.FH5T_19845"/>
<dbReference type="OrthoDB" id="981264at2"/>
<evidence type="ECO:0000313" key="2">
    <source>
        <dbReference type="EMBL" id="SEU15840.1"/>
    </source>
</evidence>
<name>X5DNW8_9BACT</name>
<dbReference type="eggNOG" id="ENOG5033EW5">
    <property type="taxonomic scope" value="Bacteria"/>
</dbReference>
<reference evidence="2 4" key="2">
    <citation type="submission" date="2016-10" db="EMBL/GenBank/DDBJ databases">
        <authorList>
            <person name="de Groot N.N."/>
        </authorList>
    </citation>
    <scope>NUCLEOTIDE SEQUENCE [LARGE SCALE GENOMIC DNA]</scope>
    <source>
        <strain evidence="2 4">DSM 25947</strain>
    </source>
</reference>
<evidence type="ECO:0000313" key="4">
    <source>
        <dbReference type="Proteomes" id="UP000181981"/>
    </source>
</evidence>
<dbReference type="EMBL" id="CP007451">
    <property type="protein sequence ID" value="AHW62337.1"/>
    <property type="molecule type" value="Genomic_DNA"/>
</dbReference>
<keyword evidence="3" id="KW-1185">Reference proteome</keyword>
<dbReference type="Proteomes" id="UP000023772">
    <property type="component" value="Chromosome"/>
</dbReference>
<evidence type="ECO:0000313" key="3">
    <source>
        <dbReference type="Proteomes" id="UP000023772"/>
    </source>
</evidence>
<gene>
    <name evidence="1" type="ORF">FH5T_19845</name>
    <name evidence="2" type="ORF">SAMN05444285_16211</name>
</gene>
<proteinExistence type="predicted"/>
<dbReference type="KEGG" id="dori:FH5T_19845"/>